<name>A0A843SCS5_9BURK</name>
<accession>A0A843SCS5</accession>
<dbReference type="InterPro" id="IPR013424">
    <property type="entry name" value="Ice-binding_C"/>
</dbReference>
<feature type="signal peptide" evidence="1">
    <location>
        <begin position="1"/>
        <end position="21"/>
    </location>
</feature>
<evidence type="ECO:0000313" key="4">
    <source>
        <dbReference type="Proteomes" id="UP000444318"/>
    </source>
</evidence>
<protein>
    <submittedName>
        <fullName evidence="3">PEP-CTERM sorting domain-containing protein</fullName>
    </submittedName>
</protein>
<dbReference type="AlphaFoldDB" id="A0A843SCS5"/>
<sequence>MNTLRTVLIVCALLSPWMARAAAPQHGACMLALKAQPAVHPAGHAAPAAEAVKPPAAKQRKKINIDFLYDPCSMTDAERDNEQAEKPMLSRDQLLQEYENWMEWNRRQPGGTPDGMWWFSTVQAPHAYAATGTMQALDWMSGQPVVLSMVTRQGGQPWLEQVETLPAVPEPQAYALWLAGLGCVALAARRRRLSGGKARPAARR</sequence>
<evidence type="ECO:0000256" key="1">
    <source>
        <dbReference type="SAM" id="SignalP"/>
    </source>
</evidence>
<feature type="chain" id="PRO_5032573607" evidence="1">
    <location>
        <begin position="22"/>
        <end position="204"/>
    </location>
</feature>
<gene>
    <name evidence="3" type="ORF">GEV01_10740</name>
</gene>
<keyword evidence="4" id="KW-1185">Reference proteome</keyword>
<evidence type="ECO:0000313" key="3">
    <source>
        <dbReference type="EMBL" id="MQA19983.1"/>
    </source>
</evidence>
<organism evidence="3 4">
    <name type="scientific">Rugamonas rivuli</name>
    <dbReference type="NCBI Taxonomy" id="2743358"/>
    <lineage>
        <taxon>Bacteria</taxon>
        <taxon>Pseudomonadati</taxon>
        <taxon>Pseudomonadota</taxon>
        <taxon>Betaproteobacteria</taxon>
        <taxon>Burkholderiales</taxon>
        <taxon>Oxalobacteraceae</taxon>
        <taxon>Telluria group</taxon>
        <taxon>Rugamonas</taxon>
    </lineage>
</organism>
<reference evidence="3 4" key="1">
    <citation type="submission" date="2019-10" db="EMBL/GenBank/DDBJ databases">
        <title>Two novel species isolated from a subtropical stream in China.</title>
        <authorList>
            <person name="Lu H."/>
        </authorList>
    </citation>
    <scope>NUCLEOTIDE SEQUENCE [LARGE SCALE GENOMIC DNA]</scope>
    <source>
        <strain evidence="3 4">FT103W</strain>
    </source>
</reference>
<keyword evidence="1" id="KW-0732">Signal</keyword>
<dbReference type="Proteomes" id="UP000444318">
    <property type="component" value="Unassembled WGS sequence"/>
</dbReference>
<feature type="domain" description="Ice-binding protein C-terminal" evidence="2">
    <location>
        <begin position="167"/>
        <end position="191"/>
    </location>
</feature>
<evidence type="ECO:0000259" key="2">
    <source>
        <dbReference type="Pfam" id="PF07589"/>
    </source>
</evidence>
<proteinExistence type="predicted"/>
<dbReference type="RefSeq" id="WP_152804184.1">
    <property type="nucleotide sequence ID" value="NZ_WHUF01000003.1"/>
</dbReference>
<dbReference type="EMBL" id="WHUF01000003">
    <property type="protein sequence ID" value="MQA19983.1"/>
    <property type="molecule type" value="Genomic_DNA"/>
</dbReference>
<comment type="caution">
    <text evidence="3">The sequence shown here is derived from an EMBL/GenBank/DDBJ whole genome shotgun (WGS) entry which is preliminary data.</text>
</comment>
<dbReference type="Pfam" id="PF07589">
    <property type="entry name" value="PEP-CTERM"/>
    <property type="match status" value="1"/>
</dbReference>